<dbReference type="Pfam" id="PF00551">
    <property type="entry name" value="Formyl_trans_N"/>
    <property type="match status" value="1"/>
</dbReference>
<evidence type="ECO:0000256" key="2">
    <source>
        <dbReference type="ARBA" id="ARBA00012261"/>
    </source>
</evidence>
<dbReference type="Pfam" id="PF02911">
    <property type="entry name" value="Formyl_trans_C"/>
    <property type="match status" value="1"/>
</dbReference>
<accession>A0ABT1HK76</accession>
<dbReference type="SUPFAM" id="SSF50486">
    <property type="entry name" value="FMT C-terminal domain-like"/>
    <property type="match status" value="1"/>
</dbReference>
<evidence type="ECO:0000259" key="6">
    <source>
        <dbReference type="Pfam" id="PF00551"/>
    </source>
</evidence>
<dbReference type="Gene3D" id="3.40.50.12230">
    <property type="match status" value="1"/>
</dbReference>
<keyword evidence="3 5" id="KW-0808">Transferase</keyword>
<feature type="domain" description="Formyl transferase C-terminal" evidence="7">
    <location>
        <begin position="204"/>
        <end position="299"/>
    </location>
</feature>
<evidence type="ECO:0000313" key="8">
    <source>
        <dbReference type="EMBL" id="MCP2178352.1"/>
    </source>
</evidence>
<comment type="similarity">
    <text evidence="1 5">Belongs to the Fmt family.</text>
</comment>
<gene>
    <name evidence="5" type="primary">fmt</name>
    <name evidence="8" type="ORF">LX13_004193</name>
</gene>
<comment type="function">
    <text evidence="5">Attaches a formyl group to the free amino group of methionyl-tRNA(fMet). The formyl group appears to play a dual role in the initiator identity of N-formylmethionyl-tRNA by promoting its recognition by IF2 and preventing the misappropriation of this tRNA by the elongation apparatus.</text>
</comment>
<dbReference type="RefSeq" id="WP_253663276.1">
    <property type="nucleotide sequence ID" value="NZ_BAAAJQ010000003.1"/>
</dbReference>
<organism evidence="8 9">
    <name type="scientific">Williamsia maris</name>
    <dbReference type="NCBI Taxonomy" id="72806"/>
    <lineage>
        <taxon>Bacteria</taxon>
        <taxon>Bacillati</taxon>
        <taxon>Actinomycetota</taxon>
        <taxon>Actinomycetes</taxon>
        <taxon>Mycobacteriales</taxon>
        <taxon>Nocardiaceae</taxon>
        <taxon>Williamsia</taxon>
    </lineage>
</organism>
<comment type="catalytic activity">
    <reaction evidence="5">
        <text>L-methionyl-tRNA(fMet) + (6R)-10-formyltetrahydrofolate = N-formyl-L-methionyl-tRNA(fMet) + (6S)-5,6,7,8-tetrahydrofolate + H(+)</text>
        <dbReference type="Rhea" id="RHEA:24380"/>
        <dbReference type="Rhea" id="RHEA-COMP:9952"/>
        <dbReference type="Rhea" id="RHEA-COMP:9953"/>
        <dbReference type="ChEBI" id="CHEBI:15378"/>
        <dbReference type="ChEBI" id="CHEBI:57453"/>
        <dbReference type="ChEBI" id="CHEBI:78530"/>
        <dbReference type="ChEBI" id="CHEBI:78844"/>
        <dbReference type="ChEBI" id="CHEBI:195366"/>
        <dbReference type="EC" id="2.1.2.9"/>
    </reaction>
</comment>
<sequence length="308" mass="32188">MRIVFAGTPDPAVASLRRLIDSPDHEVVGVITRPDAESGRGRKVLRSPVGTLADEAGIEVITPRRLSEPDAVASLTDWAPDCCAVVAYGALVPKALLDLPRHGWINLHFSLLPAWRGAAPVQAAIAAGDEITGASTFQIEAGLDTGPVFGTLTERIRPTDTSGDLLDRLAEHGSHLLVSTLDGIERGELVGLSQPTDGVSFAPKIDVADARVRWDRPAHIVDRQIRSATPAPGSWTELGEVRLKIGPVTTTDGEPLPAGALAVSKKSVLVGTGSAPVRLSTVQPPGKKPMAAADWARGAHLASGAVLS</sequence>
<evidence type="ECO:0000256" key="4">
    <source>
        <dbReference type="ARBA" id="ARBA00022917"/>
    </source>
</evidence>
<evidence type="ECO:0000256" key="3">
    <source>
        <dbReference type="ARBA" id="ARBA00022679"/>
    </source>
</evidence>
<name>A0ABT1HK76_9NOCA</name>
<dbReference type="InterPro" id="IPR005794">
    <property type="entry name" value="Fmt"/>
</dbReference>
<comment type="caution">
    <text evidence="8">The sequence shown here is derived from an EMBL/GenBank/DDBJ whole genome shotgun (WGS) entry which is preliminary data.</text>
</comment>
<dbReference type="SUPFAM" id="SSF53328">
    <property type="entry name" value="Formyltransferase"/>
    <property type="match status" value="1"/>
</dbReference>
<dbReference type="InterPro" id="IPR005793">
    <property type="entry name" value="Formyl_trans_C"/>
</dbReference>
<dbReference type="EC" id="2.1.2.9" evidence="2 5"/>
<dbReference type="InterPro" id="IPR044135">
    <property type="entry name" value="Met-tRNA-FMT_C"/>
</dbReference>
<dbReference type="InterPro" id="IPR036477">
    <property type="entry name" value="Formyl_transf_N_sf"/>
</dbReference>
<evidence type="ECO:0000256" key="5">
    <source>
        <dbReference type="HAMAP-Rule" id="MF_00182"/>
    </source>
</evidence>
<dbReference type="InterPro" id="IPR002376">
    <property type="entry name" value="Formyl_transf_N"/>
</dbReference>
<evidence type="ECO:0000313" key="9">
    <source>
        <dbReference type="Proteomes" id="UP001206895"/>
    </source>
</evidence>
<feature type="domain" description="Formyl transferase N-terminal" evidence="6">
    <location>
        <begin position="1"/>
        <end position="180"/>
    </location>
</feature>
<dbReference type="CDD" id="cd08646">
    <property type="entry name" value="FMT_core_Met-tRNA-FMT_N"/>
    <property type="match status" value="1"/>
</dbReference>
<feature type="binding site" evidence="5">
    <location>
        <begin position="110"/>
        <end position="113"/>
    </location>
    <ligand>
        <name>(6S)-5,6,7,8-tetrahydrofolate</name>
        <dbReference type="ChEBI" id="CHEBI:57453"/>
    </ligand>
</feature>
<evidence type="ECO:0000259" key="7">
    <source>
        <dbReference type="Pfam" id="PF02911"/>
    </source>
</evidence>
<dbReference type="CDD" id="cd08704">
    <property type="entry name" value="Met_tRNA_FMT_C"/>
    <property type="match status" value="1"/>
</dbReference>
<dbReference type="InterPro" id="IPR041711">
    <property type="entry name" value="Met-tRNA-FMT_N"/>
</dbReference>
<dbReference type="Proteomes" id="UP001206895">
    <property type="component" value="Unassembled WGS sequence"/>
</dbReference>
<keyword evidence="4 5" id="KW-0648">Protein biosynthesis</keyword>
<dbReference type="InterPro" id="IPR011034">
    <property type="entry name" value="Formyl_transferase-like_C_sf"/>
</dbReference>
<dbReference type="PANTHER" id="PTHR11138">
    <property type="entry name" value="METHIONYL-TRNA FORMYLTRANSFERASE"/>
    <property type="match status" value="1"/>
</dbReference>
<protein>
    <recommendedName>
        <fullName evidence="2 5">Methionyl-tRNA formyltransferase</fullName>
        <ecNumber evidence="2 5">2.1.2.9</ecNumber>
    </recommendedName>
</protein>
<keyword evidence="9" id="KW-1185">Reference proteome</keyword>
<reference evidence="8 9" key="1">
    <citation type="submission" date="2022-06" db="EMBL/GenBank/DDBJ databases">
        <title>Genomic Encyclopedia of Archaeal and Bacterial Type Strains, Phase II (KMG-II): from individual species to whole genera.</title>
        <authorList>
            <person name="Goeker M."/>
        </authorList>
    </citation>
    <scope>NUCLEOTIDE SEQUENCE [LARGE SCALE GENOMIC DNA]</scope>
    <source>
        <strain evidence="8 9">DSM 44693</strain>
    </source>
</reference>
<proteinExistence type="inferred from homology"/>
<dbReference type="PANTHER" id="PTHR11138:SF5">
    <property type="entry name" value="METHIONYL-TRNA FORMYLTRANSFERASE, MITOCHONDRIAL"/>
    <property type="match status" value="1"/>
</dbReference>
<dbReference type="EMBL" id="JAMTCJ010000004">
    <property type="protein sequence ID" value="MCP2178352.1"/>
    <property type="molecule type" value="Genomic_DNA"/>
</dbReference>
<evidence type="ECO:0000256" key="1">
    <source>
        <dbReference type="ARBA" id="ARBA00010699"/>
    </source>
</evidence>
<dbReference type="HAMAP" id="MF_00182">
    <property type="entry name" value="Formyl_trans"/>
    <property type="match status" value="1"/>
</dbReference>
<dbReference type="NCBIfam" id="TIGR00460">
    <property type="entry name" value="fmt"/>
    <property type="match status" value="1"/>
</dbReference>